<sequence length="186" mass="20289">MSVFIHNLSDVHTNKIGAGTRVWQFVVILKGATIGKNCNICAQVLIENDVIIGDSVTVKSGVQIWDGITIKDNVFIGPNVTFTNDLVPRSKINSNSFTKIETIIEKGATIGANATIIAGNKIGQYAFVGAGSVVTKPIKNNELWVGNPAKHIGYITNEGRILGLDLTDKDNKKYEWYDNTLIEKND</sequence>
<evidence type="ECO:0000256" key="1">
    <source>
        <dbReference type="ARBA" id="ARBA00007274"/>
    </source>
</evidence>
<dbReference type="EMBL" id="JAUOEK010000142">
    <property type="protein sequence ID" value="MDO5971119.1"/>
    <property type="molecule type" value="Genomic_DNA"/>
</dbReference>
<comment type="caution">
    <text evidence="2">The sequence shown here is derived from an EMBL/GenBank/DDBJ whole genome shotgun (WGS) entry which is preliminary data.</text>
</comment>
<dbReference type="Proteomes" id="UP001176883">
    <property type="component" value="Unassembled WGS sequence"/>
</dbReference>
<name>A0ABT8WD89_9FLAO</name>
<protein>
    <submittedName>
        <fullName evidence="2">DapH/DapD/GlmU-related protein</fullName>
    </submittedName>
</protein>
<evidence type="ECO:0000313" key="2">
    <source>
        <dbReference type="EMBL" id="MDO5971119.1"/>
    </source>
</evidence>
<dbReference type="CDD" id="cd03358">
    <property type="entry name" value="LbH_WxcM_N_like"/>
    <property type="match status" value="1"/>
</dbReference>
<evidence type="ECO:0000313" key="3">
    <source>
        <dbReference type="Proteomes" id="UP001176883"/>
    </source>
</evidence>
<dbReference type="Pfam" id="PF00132">
    <property type="entry name" value="Hexapep"/>
    <property type="match status" value="3"/>
</dbReference>
<dbReference type="InterPro" id="IPR001451">
    <property type="entry name" value="Hexapep"/>
</dbReference>
<keyword evidence="3" id="KW-1185">Reference proteome</keyword>
<gene>
    <name evidence="2" type="ORF">Q4Q35_15025</name>
</gene>
<dbReference type="PANTHER" id="PTHR43300:SF4">
    <property type="entry name" value="ACYL-[ACYL-CARRIER-PROTEIN]--UDP-N-ACETYLGLUCOSAMINE O-ACYLTRANSFERASE"/>
    <property type="match status" value="1"/>
</dbReference>
<dbReference type="Gene3D" id="2.160.10.10">
    <property type="entry name" value="Hexapeptide repeat proteins"/>
    <property type="match status" value="1"/>
</dbReference>
<reference evidence="2" key="1">
    <citation type="submission" date="2023-07" db="EMBL/GenBank/DDBJ databases">
        <title>Two novel species in the genus Flavivirga.</title>
        <authorList>
            <person name="Kwon K."/>
        </authorList>
    </citation>
    <scope>NUCLEOTIDE SEQUENCE</scope>
    <source>
        <strain evidence="2">KCTC 52353</strain>
    </source>
</reference>
<dbReference type="InterPro" id="IPR050179">
    <property type="entry name" value="Trans_hexapeptide_repeat"/>
</dbReference>
<dbReference type="RefSeq" id="WP_303278823.1">
    <property type="nucleotide sequence ID" value="NZ_JAUOEK010000142.1"/>
</dbReference>
<proteinExistence type="inferred from homology"/>
<dbReference type="PANTHER" id="PTHR43300">
    <property type="entry name" value="ACETYLTRANSFERASE"/>
    <property type="match status" value="1"/>
</dbReference>
<organism evidence="2 3">
    <name type="scientific">Flavivirga aquimarina</name>
    <dbReference type="NCBI Taxonomy" id="2027862"/>
    <lineage>
        <taxon>Bacteria</taxon>
        <taxon>Pseudomonadati</taxon>
        <taxon>Bacteroidota</taxon>
        <taxon>Flavobacteriia</taxon>
        <taxon>Flavobacteriales</taxon>
        <taxon>Flavobacteriaceae</taxon>
        <taxon>Flavivirga</taxon>
    </lineage>
</organism>
<comment type="similarity">
    <text evidence="1">Belongs to the transferase hexapeptide repeat family.</text>
</comment>
<dbReference type="SUPFAM" id="SSF51161">
    <property type="entry name" value="Trimeric LpxA-like enzymes"/>
    <property type="match status" value="1"/>
</dbReference>
<accession>A0ABT8WD89</accession>
<dbReference type="InterPro" id="IPR011004">
    <property type="entry name" value="Trimer_LpxA-like_sf"/>
</dbReference>